<protein>
    <submittedName>
        <fullName evidence="1">Uncharacterized protein</fullName>
    </submittedName>
</protein>
<evidence type="ECO:0000313" key="1">
    <source>
        <dbReference type="EMBL" id="KAH7833688.1"/>
    </source>
</evidence>
<organism evidence="1 2">
    <name type="scientific">Vaccinium darrowii</name>
    <dbReference type="NCBI Taxonomy" id="229202"/>
    <lineage>
        <taxon>Eukaryota</taxon>
        <taxon>Viridiplantae</taxon>
        <taxon>Streptophyta</taxon>
        <taxon>Embryophyta</taxon>
        <taxon>Tracheophyta</taxon>
        <taxon>Spermatophyta</taxon>
        <taxon>Magnoliopsida</taxon>
        <taxon>eudicotyledons</taxon>
        <taxon>Gunneridae</taxon>
        <taxon>Pentapetalae</taxon>
        <taxon>asterids</taxon>
        <taxon>Ericales</taxon>
        <taxon>Ericaceae</taxon>
        <taxon>Vaccinioideae</taxon>
        <taxon>Vaccinieae</taxon>
        <taxon>Vaccinium</taxon>
    </lineage>
</organism>
<gene>
    <name evidence="1" type="ORF">Vadar_008765</name>
</gene>
<reference evidence="1 2" key="1">
    <citation type="journal article" date="2021" name="Hortic Res">
        <title>High-quality reference genome and annotation aids understanding of berry development for evergreen blueberry (Vaccinium darrowii).</title>
        <authorList>
            <person name="Yu J."/>
            <person name="Hulse-Kemp A.M."/>
            <person name="Babiker E."/>
            <person name="Staton M."/>
        </authorList>
    </citation>
    <scope>NUCLEOTIDE SEQUENCE [LARGE SCALE GENOMIC DNA]</scope>
    <source>
        <strain evidence="2">cv. NJ 8807/NJ 8810</strain>
        <tissue evidence="1">Young leaf</tissue>
    </source>
</reference>
<name>A0ACB7WZ39_9ERIC</name>
<dbReference type="Proteomes" id="UP000828048">
    <property type="component" value="Chromosome 2"/>
</dbReference>
<evidence type="ECO:0000313" key="2">
    <source>
        <dbReference type="Proteomes" id="UP000828048"/>
    </source>
</evidence>
<dbReference type="EMBL" id="CM037152">
    <property type="protein sequence ID" value="KAH7833688.1"/>
    <property type="molecule type" value="Genomic_DNA"/>
</dbReference>
<sequence length="122" mass="13456">MEVGEELRSILAYLSVVAHSSSLFWPSQVVEGLKVLSSRPNHSRVDSGEVFFLAISDLRQSLSSSSSNRLASSAAHYYCLFFDDLMSHAEAAKWFAVIVPVMANLPLPLPSLLEAHYKDADE</sequence>
<proteinExistence type="predicted"/>
<comment type="caution">
    <text evidence="1">The sequence shown here is derived from an EMBL/GenBank/DDBJ whole genome shotgun (WGS) entry which is preliminary data.</text>
</comment>
<accession>A0ACB7WZ39</accession>
<keyword evidence="2" id="KW-1185">Reference proteome</keyword>